<evidence type="ECO:0000256" key="7">
    <source>
        <dbReference type="ARBA" id="ARBA00023136"/>
    </source>
</evidence>
<keyword evidence="6" id="KW-0406">Ion transport</keyword>
<reference evidence="10 11" key="1">
    <citation type="submission" date="2016-10" db="EMBL/GenBank/DDBJ databases">
        <authorList>
            <person name="de Groot N.N."/>
        </authorList>
    </citation>
    <scope>NUCLEOTIDE SEQUENCE [LARGE SCALE GENOMIC DNA]</scope>
    <source>
        <strain evidence="10 11">DSM 12992</strain>
    </source>
</reference>
<dbReference type="SUPFAM" id="SSF81330">
    <property type="entry name" value="Gated mechanosensitive channel"/>
    <property type="match status" value="1"/>
</dbReference>
<organism evidence="10 11">
    <name type="scientific">Clostridium uliginosum</name>
    <dbReference type="NCBI Taxonomy" id="119641"/>
    <lineage>
        <taxon>Bacteria</taxon>
        <taxon>Bacillati</taxon>
        <taxon>Bacillota</taxon>
        <taxon>Clostridia</taxon>
        <taxon>Eubacteriales</taxon>
        <taxon>Clostridiaceae</taxon>
        <taxon>Clostridium</taxon>
    </lineage>
</organism>
<evidence type="ECO:0000313" key="11">
    <source>
        <dbReference type="Proteomes" id="UP000199263"/>
    </source>
</evidence>
<evidence type="ECO:0000256" key="4">
    <source>
        <dbReference type="ARBA" id="ARBA00022692"/>
    </source>
</evidence>
<proteinExistence type="predicted"/>
<dbReference type="InterPro" id="IPR001185">
    <property type="entry name" value="MS_channel"/>
</dbReference>
<evidence type="ECO:0000256" key="1">
    <source>
        <dbReference type="ARBA" id="ARBA00004141"/>
    </source>
</evidence>
<evidence type="ECO:0000256" key="8">
    <source>
        <dbReference type="ARBA" id="ARBA00023303"/>
    </source>
</evidence>
<gene>
    <name evidence="10" type="ORF">SAMN05421842_13913</name>
</gene>
<evidence type="ECO:0000313" key="10">
    <source>
        <dbReference type="EMBL" id="SFD38265.1"/>
    </source>
</evidence>
<evidence type="ECO:0000256" key="9">
    <source>
        <dbReference type="SAM" id="Phobius"/>
    </source>
</evidence>
<dbReference type="PANTHER" id="PTHR30266">
    <property type="entry name" value="MECHANOSENSITIVE CHANNEL MSCL"/>
    <property type="match status" value="1"/>
</dbReference>
<keyword evidence="8" id="KW-0407">Ion channel</keyword>
<accession>A0A1I1RVI7</accession>
<keyword evidence="3" id="KW-1003">Cell membrane</keyword>
<keyword evidence="5 9" id="KW-1133">Transmembrane helix</keyword>
<keyword evidence="11" id="KW-1185">Reference proteome</keyword>
<dbReference type="Proteomes" id="UP000199263">
    <property type="component" value="Unassembled WGS sequence"/>
</dbReference>
<dbReference type="Gene3D" id="1.10.1200.120">
    <property type="entry name" value="Large-conductance mechanosensitive channel, MscL, domain 1"/>
    <property type="match status" value="1"/>
</dbReference>
<evidence type="ECO:0000256" key="2">
    <source>
        <dbReference type="ARBA" id="ARBA00022448"/>
    </source>
</evidence>
<dbReference type="InterPro" id="IPR036019">
    <property type="entry name" value="MscL_channel"/>
</dbReference>
<feature type="transmembrane region" description="Helical" evidence="9">
    <location>
        <begin position="54"/>
        <end position="78"/>
    </location>
</feature>
<dbReference type="GO" id="GO:0008381">
    <property type="term" value="F:mechanosensitive monoatomic ion channel activity"/>
    <property type="evidence" value="ECO:0007669"/>
    <property type="project" value="InterPro"/>
</dbReference>
<name>A0A1I1RVI7_9CLOT</name>
<sequence>MAVGVIIGGAFTTIVNSLVKDIFMPILGIIIGKINFSNLKIVLTSAGDGNVEAAIYYGSFIQNTINFLLISLVIFTFIKQMNRFRNKEEENKPKETEKLDVSLEVELLTEIRDLLKSNRNLSEIDKDNI</sequence>
<evidence type="ECO:0000256" key="3">
    <source>
        <dbReference type="ARBA" id="ARBA00022475"/>
    </source>
</evidence>
<dbReference type="InterPro" id="IPR037673">
    <property type="entry name" value="MSC/AndL"/>
</dbReference>
<comment type="subcellular location">
    <subcellularLocation>
        <location evidence="1">Membrane</location>
        <topology evidence="1">Multi-pass membrane protein</topology>
    </subcellularLocation>
</comment>
<dbReference type="STRING" id="119641.SAMN05421842_13913"/>
<protein>
    <submittedName>
        <fullName evidence="10">Large conductance mechanosensitive channel</fullName>
    </submittedName>
</protein>
<dbReference type="AlphaFoldDB" id="A0A1I1RVI7"/>
<dbReference type="PANTHER" id="PTHR30266:SF2">
    <property type="entry name" value="LARGE-CONDUCTANCE MECHANOSENSITIVE CHANNEL"/>
    <property type="match status" value="1"/>
</dbReference>
<evidence type="ECO:0000256" key="6">
    <source>
        <dbReference type="ARBA" id="ARBA00023065"/>
    </source>
</evidence>
<dbReference type="NCBIfam" id="TIGR00220">
    <property type="entry name" value="mscL"/>
    <property type="match status" value="1"/>
</dbReference>
<dbReference type="Pfam" id="PF01741">
    <property type="entry name" value="MscL"/>
    <property type="match status" value="1"/>
</dbReference>
<keyword evidence="4 9" id="KW-0812">Transmembrane</keyword>
<keyword evidence="2" id="KW-0813">Transport</keyword>
<evidence type="ECO:0000256" key="5">
    <source>
        <dbReference type="ARBA" id="ARBA00022989"/>
    </source>
</evidence>
<dbReference type="GO" id="GO:0016020">
    <property type="term" value="C:membrane"/>
    <property type="evidence" value="ECO:0007669"/>
    <property type="project" value="UniProtKB-SubCell"/>
</dbReference>
<dbReference type="EMBL" id="FOMG01000039">
    <property type="protein sequence ID" value="SFD38265.1"/>
    <property type="molecule type" value="Genomic_DNA"/>
</dbReference>
<keyword evidence="7 9" id="KW-0472">Membrane</keyword>